<keyword evidence="2" id="KW-1185">Reference proteome</keyword>
<evidence type="ECO:0000313" key="1">
    <source>
        <dbReference type="EMBL" id="KAL3583820.1"/>
    </source>
</evidence>
<name>A0ACC4BYY6_POPAL</name>
<reference evidence="1 2" key="1">
    <citation type="journal article" date="2024" name="Plant Biotechnol. J.">
        <title>Genome and CRISPR/Cas9 system of a widespread forest tree (Populus alba) in the world.</title>
        <authorList>
            <person name="Liu Y.J."/>
            <person name="Jiang P.F."/>
            <person name="Han X.M."/>
            <person name="Li X.Y."/>
            <person name="Wang H.M."/>
            <person name="Wang Y.J."/>
            <person name="Wang X.X."/>
            <person name="Zeng Q.Y."/>
        </authorList>
    </citation>
    <scope>NUCLEOTIDE SEQUENCE [LARGE SCALE GENOMIC DNA]</scope>
    <source>
        <strain evidence="2">cv. PAL-ZL1</strain>
    </source>
</reference>
<accession>A0ACC4BYY6</accession>
<gene>
    <name evidence="1" type="ORF">D5086_014881</name>
</gene>
<organism evidence="1 2">
    <name type="scientific">Populus alba</name>
    <name type="common">White poplar</name>
    <dbReference type="NCBI Taxonomy" id="43335"/>
    <lineage>
        <taxon>Eukaryota</taxon>
        <taxon>Viridiplantae</taxon>
        <taxon>Streptophyta</taxon>
        <taxon>Embryophyta</taxon>
        <taxon>Tracheophyta</taxon>
        <taxon>Spermatophyta</taxon>
        <taxon>Magnoliopsida</taxon>
        <taxon>eudicotyledons</taxon>
        <taxon>Gunneridae</taxon>
        <taxon>Pentapetalae</taxon>
        <taxon>rosids</taxon>
        <taxon>fabids</taxon>
        <taxon>Malpighiales</taxon>
        <taxon>Salicaceae</taxon>
        <taxon>Saliceae</taxon>
        <taxon>Populus</taxon>
    </lineage>
</organism>
<sequence>MLSLLPFCFLEPLRSESKLLLYQKQTCDNAQRLYFSACKEKLECARSMKFFSSAIIAVYRRSFSTQSSRTTKHAQSVYQNRIKKETNRIPKANKTHQPLFEWTQEQKNIFSHVRRGASVFITGSAGTGKTVLLKHIIDILKDVHGNSKVFVTASTGIAACALQGQTLHSFASIGIQNADSGTLLDKVKMNKHACKRWKKAKALVIDEISMISADLFESLEYIARDIRGSEVVWGGMQLIVCGDFFQLPPVIKQQKLSGKEFAFEADCWNASFDLQVELTQVFRQSDPRLIKMLQGIRKGETDAEDLQLLEESCSMNKQDSLVVWLYPRINDVEKVNEERMKSLGESTVTYAAADSGLEHRKKQLNQGIVPDQLALCVGARVMLIMNLNIERNLCNGATGTVTGFVPVEDKNARKSDILFPQVKFDRGPEILIEPQKFEIFEGDIVVAWRYQIPLILAWAISIHKCQGMTLDHAQTDLSRAFGYGMVYVALSRVRSLEGLHLSGFTPSKIKAHPKVLLFYKSFTSSNLSHTEFSLLHRSEQAKRAAENATQSATDEPRAEPSGSSEVTTMVAGLNLRWVNIKRVKMAKGIANFLE</sequence>
<comment type="caution">
    <text evidence="1">The sequence shown here is derived from an EMBL/GenBank/DDBJ whole genome shotgun (WGS) entry which is preliminary data.</text>
</comment>
<proteinExistence type="predicted"/>
<dbReference type="EMBL" id="RCHU02000007">
    <property type="protein sequence ID" value="KAL3583820.1"/>
    <property type="molecule type" value="Genomic_DNA"/>
</dbReference>
<dbReference type="Proteomes" id="UP000309997">
    <property type="component" value="Unassembled WGS sequence"/>
</dbReference>
<protein>
    <submittedName>
        <fullName evidence="1">Uncharacterized protein</fullName>
    </submittedName>
</protein>
<evidence type="ECO:0000313" key="2">
    <source>
        <dbReference type="Proteomes" id="UP000309997"/>
    </source>
</evidence>